<dbReference type="RefSeq" id="XP_044556531.1">
    <property type="nucleotide sequence ID" value="XM_044700293.1"/>
</dbReference>
<keyword evidence="1" id="KW-0732">Signal</keyword>
<dbReference type="SUPFAM" id="SSF53850">
    <property type="entry name" value="Periplasmic binding protein-like II"/>
    <property type="match status" value="1"/>
</dbReference>
<dbReference type="VEuPathDB" id="AmoebaDB:NfTy_082000"/>
<dbReference type="VEuPathDB" id="AmoebaDB:NF0076660"/>
<dbReference type="PANTHER" id="PTHR35936">
    <property type="entry name" value="MEMBRANE-BOUND LYTIC MUREIN TRANSGLYCOSYLASE F"/>
    <property type="match status" value="1"/>
</dbReference>
<dbReference type="Pfam" id="PF00497">
    <property type="entry name" value="SBP_bac_3"/>
    <property type="match status" value="1"/>
</dbReference>
<dbReference type="AlphaFoldDB" id="A0A6A5BCF3"/>
<dbReference type="GeneID" id="68117253"/>
<dbReference type="VEuPathDB" id="AmoebaDB:NF0032330"/>
<gene>
    <name evidence="3" type="ORF">FDP41_010038</name>
</gene>
<dbReference type="VEuPathDB" id="AmoebaDB:FDP41_010038"/>
<dbReference type="EMBL" id="VFQX01000074">
    <property type="protein sequence ID" value="KAF0971815.1"/>
    <property type="molecule type" value="Genomic_DNA"/>
</dbReference>
<comment type="caution">
    <text evidence="3">The sequence shown here is derived from an EMBL/GenBank/DDBJ whole genome shotgun (WGS) entry which is preliminary data.</text>
</comment>
<protein>
    <recommendedName>
        <fullName evidence="2">Solute-binding protein family 3/N-terminal domain-containing protein</fullName>
    </recommendedName>
</protein>
<organism evidence="3 4">
    <name type="scientific">Naegleria fowleri</name>
    <name type="common">Brain eating amoeba</name>
    <dbReference type="NCBI Taxonomy" id="5763"/>
    <lineage>
        <taxon>Eukaryota</taxon>
        <taxon>Discoba</taxon>
        <taxon>Heterolobosea</taxon>
        <taxon>Tetramitia</taxon>
        <taxon>Eutetramitia</taxon>
        <taxon>Vahlkampfiidae</taxon>
        <taxon>Naegleria</taxon>
    </lineage>
</organism>
<dbReference type="PANTHER" id="PTHR35936:SF17">
    <property type="entry name" value="ARGININE-BINDING EXTRACELLULAR PROTEIN ARTP"/>
    <property type="match status" value="1"/>
</dbReference>
<sequence length="189" mass="21257">MNNPFANRKALVMCMEIGVISPYYEVKHLIGNTIVKKMSSFYGMNLKTQFRYYNTSEKGFFQTMKDAVDAGECDVIASNATPTDERSAVAHFQCNYGMASQAILRTERDSHFILQTLQDLNQSNIIVGAHNGTTYEKTVKTQLSAAQFFPLGEGDSQYQAILNNQVLAVIGDGLTFRVWQKQNEQTCRN</sequence>
<evidence type="ECO:0000313" key="3">
    <source>
        <dbReference type="EMBL" id="KAF0971815.1"/>
    </source>
</evidence>
<evidence type="ECO:0000259" key="2">
    <source>
        <dbReference type="Pfam" id="PF00497"/>
    </source>
</evidence>
<dbReference type="InterPro" id="IPR001638">
    <property type="entry name" value="Solute-binding_3/MltF_N"/>
</dbReference>
<dbReference type="Gene3D" id="3.40.190.10">
    <property type="entry name" value="Periplasmic binding protein-like II"/>
    <property type="match status" value="2"/>
</dbReference>
<dbReference type="Proteomes" id="UP000444721">
    <property type="component" value="Unassembled WGS sequence"/>
</dbReference>
<evidence type="ECO:0000313" key="4">
    <source>
        <dbReference type="Proteomes" id="UP000444721"/>
    </source>
</evidence>
<feature type="domain" description="Solute-binding protein family 3/N-terminal" evidence="2">
    <location>
        <begin position="61"/>
        <end position="173"/>
    </location>
</feature>
<accession>A0A6A5BCF3</accession>
<dbReference type="OrthoDB" id="10339312at2759"/>
<name>A0A6A5BCF3_NAEFO</name>
<evidence type="ECO:0000256" key="1">
    <source>
        <dbReference type="ARBA" id="ARBA00022729"/>
    </source>
</evidence>
<reference evidence="3 4" key="1">
    <citation type="journal article" date="2019" name="Sci. Rep.">
        <title>Nanopore sequencing improves the draft genome of the human pathogenic amoeba Naegleria fowleri.</title>
        <authorList>
            <person name="Liechti N."/>
            <person name="Schurch N."/>
            <person name="Bruggmann R."/>
            <person name="Wittwer M."/>
        </authorList>
    </citation>
    <scope>NUCLEOTIDE SEQUENCE [LARGE SCALE GENOMIC DNA]</scope>
    <source>
        <strain evidence="3 4">ATCC 30894</strain>
    </source>
</reference>
<keyword evidence="4" id="KW-1185">Reference proteome</keyword>
<proteinExistence type="predicted"/>